<evidence type="ECO:0000313" key="1">
    <source>
        <dbReference type="EMBL" id="MCX2564112.1"/>
    </source>
</evidence>
<protein>
    <recommendedName>
        <fullName evidence="3">Outer-membrane lipoprotein carrier protein</fullName>
    </recommendedName>
</protein>
<reference evidence="1 2" key="1">
    <citation type="submission" date="2022-11" db="EMBL/GenBank/DDBJ databases">
        <title>Genome sequencing of Acetobacter type strain.</title>
        <authorList>
            <person name="Heo J."/>
            <person name="Lee D."/>
            <person name="Han B.-H."/>
            <person name="Hong S.-B."/>
            <person name="Kwon S.-W."/>
        </authorList>
    </citation>
    <scope>NUCLEOTIDE SEQUENCE [LARGE SCALE GENOMIC DNA]</scope>
    <source>
        <strain evidence="1 2">KACC 21253</strain>
    </source>
</reference>
<accession>A0ABT3QFQ7</accession>
<gene>
    <name evidence="1" type="ORF">OQ497_09080</name>
</gene>
<evidence type="ECO:0008006" key="3">
    <source>
        <dbReference type="Google" id="ProtNLM"/>
    </source>
</evidence>
<dbReference type="RefSeq" id="WP_173559863.1">
    <property type="nucleotide sequence ID" value="NZ_JAPIUZ010000004.1"/>
</dbReference>
<comment type="caution">
    <text evidence="1">The sequence shown here is derived from an EMBL/GenBank/DDBJ whole genome shotgun (WGS) entry which is preliminary data.</text>
</comment>
<proteinExistence type="predicted"/>
<dbReference type="EMBL" id="JAPIUZ010000004">
    <property type="protein sequence ID" value="MCX2564112.1"/>
    <property type="molecule type" value="Genomic_DNA"/>
</dbReference>
<name>A0ABT3QFQ7_9PROT</name>
<sequence length="194" mass="20970">MSDVISAGRVSRRQVLVWSGMLSLAGCAGTKKPSDAGRQVQINRVEQYLRTVHLNAVPFTQLWPDGATGMGQLTYSPGYLYLFYQDPPGTELKARGLHAVYKDGQNGSETSMGLAHNPLGLLMGNPIVLSGAVMVTDVRQQPGVLQISLARAANPSQGLVTLTFADSNNTLSLSDIHVTDERRRTLEVHLLQQG</sequence>
<keyword evidence="2" id="KW-1185">Reference proteome</keyword>
<organism evidence="1 2">
    <name type="scientific">Acetobacter thailandicus</name>
    <dbReference type="NCBI Taxonomy" id="1502842"/>
    <lineage>
        <taxon>Bacteria</taxon>
        <taxon>Pseudomonadati</taxon>
        <taxon>Pseudomonadota</taxon>
        <taxon>Alphaproteobacteria</taxon>
        <taxon>Acetobacterales</taxon>
        <taxon>Acetobacteraceae</taxon>
        <taxon>Acetobacter</taxon>
    </lineage>
</organism>
<dbReference type="Proteomes" id="UP001301152">
    <property type="component" value="Unassembled WGS sequence"/>
</dbReference>
<evidence type="ECO:0000313" key="2">
    <source>
        <dbReference type="Proteomes" id="UP001301152"/>
    </source>
</evidence>